<dbReference type="AlphaFoldDB" id="A0A0V0T189"/>
<dbReference type="OrthoDB" id="5919594at2759"/>
<gene>
    <name evidence="1" type="ORF">T05_11467</name>
</gene>
<accession>A0A0V0T189</accession>
<name>A0A0V0T189_9BILA</name>
<sequence length="51" mass="6080">MIVRRVSNHVRRERKETIEQLKILYLPITFRVSEKRLGGQIFDKKPSNTTP</sequence>
<protein>
    <submittedName>
        <fullName evidence="1">Uncharacterized protein</fullName>
    </submittedName>
</protein>
<comment type="caution">
    <text evidence="1">The sequence shown here is derived from an EMBL/GenBank/DDBJ whole genome shotgun (WGS) entry which is preliminary data.</text>
</comment>
<organism evidence="1 2">
    <name type="scientific">Trichinella murrelli</name>
    <dbReference type="NCBI Taxonomy" id="144512"/>
    <lineage>
        <taxon>Eukaryota</taxon>
        <taxon>Metazoa</taxon>
        <taxon>Ecdysozoa</taxon>
        <taxon>Nematoda</taxon>
        <taxon>Enoplea</taxon>
        <taxon>Dorylaimia</taxon>
        <taxon>Trichinellida</taxon>
        <taxon>Trichinellidae</taxon>
        <taxon>Trichinella</taxon>
    </lineage>
</organism>
<reference evidence="1 2" key="1">
    <citation type="submission" date="2015-01" db="EMBL/GenBank/DDBJ databases">
        <title>Evolution of Trichinella species and genotypes.</title>
        <authorList>
            <person name="Korhonen P.K."/>
            <person name="Edoardo P."/>
            <person name="Giuseppe L.R."/>
            <person name="Gasser R.B."/>
        </authorList>
    </citation>
    <scope>NUCLEOTIDE SEQUENCE [LARGE SCALE GENOMIC DNA]</scope>
    <source>
        <strain evidence="1">ISS417</strain>
    </source>
</reference>
<keyword evidence="2" id="KW-1185">Reference proteome</keyword>
<evidence type="ECO:0000313" key="1">
    <source>
        <dbReference type="EMBL" id="KRX32243.1"/>
    </source>
</evidence>
<evidence type="ECO:0000313" key="2">
    <source>
        <dbReference type="Proteomes" id="UP000055048"/>
    </source>
</evidence>
<dbReference type="EMBL" id="JYDJ01001313">
    <property type="protein sequence ID" value="KRX32243.1"/>
    <property type="molecule type" value="Genomic_DNA"/>
</dbReference>
<proteinExistence type="predicted"/>
<dbReference type="Proteomes" id="UP000055048">
    <property type="component" value="Unassembled WGS sequence"/>
</dbReference>